<sequence length="545" mass="57949">MRKQNVFNRRPRTAWVTGLLTATVAAGAVTAASPAQALESGGIKNSAHTFATKLDIGDGKRSCSGALVDKQWVLTAASCFADDPDKGFAIAEGAPKWKTTATVGSTDLTKKAGTVADVAELVPYKGRDLVMAKLAKPVAGVTPVAIGTGAPEQGEELKVAGFGRTKSVWVPDRLADAAFTVDSVLSGSIGISPKTPADGAVCKGDTGGPTLRETAGRVELVGINSASWQGGCLGTDPSETRKGAVDTRVDDLSTWIQKVSYRALFPKAPWGKATHIASGYFTGGSAGGTRHMDMIVRWTDSEVTLYQGGDDKDPSHPFVAEYQLGKPLKQAPKTNWQYVKEMTSAGFGDGTDGLVVRWVDSEMTQYTHVDTKGFHNEKKLVAPVKKGPWTHARQMTAGRYTANAQRDDLVVVWDDGRVTLHPDLNTNGLADKAKKTLVKKNTTTWPYATQIAAGEFTGKKTADLLVRWVDGETTVYPGVDAAGLHGEIKIRPRKSPWINATVVTAGAFVANERPNDVMVRWKDGSLGLYPGVDAAGTHGEVKLTG</sequence>
<dbReference type="AlphaFoldDB" id="A0A0D7CHH3"/>
<dbReference type="InterPro" id="IPR009003">
    <property type="entry name" value="Peptidase_S1_PA"/>
</dbReference>
<feature type="domain" description="Peptidase S1" evidence="2">
    <location>
        <begin position="24"/>
        <end position="261"/>
    </location>
</feature>
<protein>
    <recommendedName>
        <fullName evidence="2">Peptidase S1 domain-containing protein</fullName>
    </recommendedName>
</protein>
<dbReference type="EMBL" id="JRKI01000034">
    <property type="protein sequence ID" value="KIZ15305.1"/>
    <property type="molecule type" value="Genomic_DNA"/>
</dbReference>
<dbReference type="InterPro" id="IPR051333">
    <property type="entry name" value="CLIP_Serine_Protease"/>
</dbReference>
<name>A0A0D7CHH3_9ACTN</name>
<dbReference type="PANTHER" id="PTHR24260">
    <property type="match status" value="1"/>
</dbReference>
<dbReference type="GO" id="GO:0006508">
    <property type="term" value="P:proteolysis"/>
    <property type="evidence" value="ECO:0007669"/>
    <property type="project" value="InterPro"/>
</dbReference>
<evidence type="ECO:0000313" key="3">
    <source>
        <dbReference type="EMBL" id="KIZ15305.1"/>
    </source>
</evidence>
<evidence type="ECO:0000256" key="1">
    <source>
        <dbReference type="SAM" id="SignalP"/>
    </source>
</evidence>
<gene>
    <name evidence="3" type="ORF">SNA_27395</name>
</gene>
<feature type="chain" id="PRO_5002317802" description="Peptidase S1 domain-containing protein" evidence="1">
    <location>
        <begin position="38"/>
        <end position="545"/>
    </location>
</feature>
<dbReference type="PRINTS" id="PR00722">
    <property type="entry name" value="CHYMOTRYPSIN"/>
</dbReference>
<comment type="caution">
    <text evidence="3">The sequence shown here is derived from an EMBL/GenBank/DDBJ whole genome shotgun (WGS) entry which is preliminary data.</text>
</comment>
<dbReference type="SMART" id="SM00020">
    <property type="entry name" value="Tryp_SPc"/>
    <property type="match status" value="1"/>
</dbReference>
<dbReference type="InterPro" id="IPR001254">
    <property type="entry name" value="Trypsin_dom"/>
</dbReference>
<dbReference type="PATRIC" id="fig|1240678.4.peg.5830"/>
<dbReference type="PANTHER" id="PTHR24260:SF136">
    <property type="entry name" value="GH08193P-RELATED"/>
    <property type="match status" value="1"/>
</dbReference>
<dbReference type="SUPFAM" id="SSF50494">
    <property type="entry name" value="Trypsin-like serine proteases"/>
    <property type="match status" value="1"/>
</dbReference>
<dbReference type="Pfam" id="PF00089">
    <property type="entry name" value="Trypsin"/>
    <property type="match status" value="1"/>
</dbReference>
<keyword evidence="4" id="KW-1185">Reference proteome</keyword>
<dbReference type="Proteomes" id="UP000032458">
    <property type="component" value="Unassembled WGS sequence"/>
</dbReference>
<dbReference type="InterPro" id="IPR043504">
    <property type="entry name" value="Peptidase_S1_PA_chymotrypsin"/>
</dbReference>
<evidence type="ECO:0000313" key="4">
    <source>
        <dbReference type="Proteomes" id="UP000032458"/>
    </source>
</evidence>
<proteinExistence type="predicted"/>
<accession>A0A0D7CHH3</accession>
<dbReference type="PROSITE" id="PS50240">
    <property type="entry name" value="TRYPSIN_DOM"/>
    <property type="match status" value="1"/>
</dbReference>
<feature type="signal peptide" evidence="1">
    <location>
        <begin position="1"/>
        <end position="37"/>
    </location>
</feature>
<dbReference type="Gene3D" id="2.40.10.10">
    <property type="entry name" value="Trypsin-like serine proteases"/>
    <property type="match status" value="1"/>
</dbReference>
<dbReference type="InterPro" id="IPR001314">
    <property type="entry name" value="Peptidase_S1A"/>
</dbReference>
<keyword evidence="1" id="KW-0732">Signal</keyword>
<dbReference type="GO" id="GO:0004252">
    <property type="term" value="F:serine-type endopeptidase activity"/>
    <property type="evidence" value="ECO:0007669"/>
    <property type="project" value="InterPro"/>
</dbReference>
<reference evidence="3 4" key="1">
    <citation type="submission" date="2014-09" db="EMBL/GenBank/DDBJ databases">
        <title>Draft genome sequence of Streptomyces natalensis ATCC 27448, producer of the antifungal pimaricin.</title>
        <authorList>
            <person name="Mendes M.V."/>
            <person name="Beites T."/>
            <person name="Pires S."/>
            <person name="Santos C.L."/>
            <person name="Moradas-Ferreira P."/>
        </authorList>
    </citation>
    <scope>NUCLEOTIDE SEQUENCE [LARGE SCALE GENOMIC DNA]</scope>
    <source>
        <strain evidence="3 4">ATCC 27448</strain>
    </source>
</reference>
<evidence type="ECO:0000259" key="2">
    <source>
        <dbReference type="PROSITE" id="PS50240"/>
    </source>
</evidence>
<organism evidence="3 4">
    <name type="scientific">Streptomyces natalensis ATCC 27448</name>
    <dbReference type="NCBI Taxonomy" id="1240678"/>
    <lineage>
        <taxon>Bacteria</taxon>
        <taxon>Bacillati</taxon>
        <taxon>Actinomycetota</taxon>
        <taxon>Actinomycetes</taxon>
        <taxon>Kitasatosporales</taxon>
        <taxon>Streptomycetaceae</taxon>
        <taxon>Streptomyces</taxon>
    </lineage>
</organism>